<evidence type="ECO:0000313" key="7">
    <source>
        <dbReference type="EMBL" id="AFY82033.1"/>
    </source>
</evidence>
<dbReference type="eggNOG" id="COG0664">
    <property type="taxonomic scope" value="Bacteria"/>
</dbReference>
<dbReference type="PROSITE" id="PS51063">
    <property type="entry name" value="HTH_CRP_2"/>
    <property type="match status" value="1"/>
</dbReference>
<evidence type="ECO:0000259" key="5">
    <source>
        <dbReference type="PROSITE" id="PS50112"/>
    </source>
</evidence>
<evidence type="ECO:0000256" key="3">
    <source>
        <dbReference type="ARBA" id="ARBA00023163"/>
    </source>
</evidence>
<keyword evidence="1" id="KW-0805">Transcription regulation</keyword>
<dbReference type="GO" id="GO:0006355">
    <property type="term" value="P:regulation of DNA-templated transcription"/>
    <property type="evidence" value="ECO:0007669"/>
    <property type="project" value="InterPro"/>
</dbReference>
<dbReference type="SMART" id="SM00419">
    <property type="entry name" value="HTH_CRP"/>
    <property type="match status" value="1"/>
</dbReference>
<dbReference type="SUPFAM" id="SSF51206">
    <property type="entry name" value="cAMP-binding domain-like"/>
    <property type="match status" value="1"/>
</dbReference>
<dbReference type="EMBL" id="CP003607">
    <property type="protein sequence ID" value="AFY82033.1"/>
    <property type="molecule type" value="Genomic_DNA"/>
</dbReference>
<dbReference type="AlphaFoldDB" id="K9TI01"/>
<keyword evidence="2" id="KW-0238">DNA-binding</keyword>
<dbReference type="InterPro" id="IPR014710">
    <property type="entry name" value="RmlC-like_jellyroll"/>
</dbReference>
<dbReference type="OrthoDB" id="5242211at2"/>
<feature type="domain" description="HTH crp-type" evidence="6">
    <location>
        <begin position="308"/>
        <end position="381"/>
    </location>
</feature>
<evidence type="ECO:0000256" key="4">
    <source>
        <dbReference type="SAM" id="Coils"/>
    </source>
</evidence>
<proteinExistence type="predicted"/>
<reference evidence="7 8" key="1">
    <citation type="submission" date="2012-06" db="EMBL/GenBank/DDBJ databases">
        <title>Finished chromosome of genome of Oscillatoria acuminata PCC 6304.</title>
        <authorList>
            <consortium name="US DOE Joint Genome Institute"/>
            <person name="Gugger M."/>
            <person name="Coursin T."/>
            <person name="Rippka R."/>
            <person name="Tandeau De Marsac N."/>
            <person name="Huntemann M."/>
            <person name="Wei C.-L."/>
            <person name="Han J."/>
            <person name="Detter J.C."/>
            <person name="Han C."/>
            <person name="Tapia R."/>
            <person name="Davenport K."/>
            <person name="Daligault H."/>
            <person name="Erkkila T."/>
            <person name="Gu W."/>
            <person name="Munk A.C.C."/>
            <person name="Teshima H."/>
            <person name="Xu Y."/>
            <person name="Chain P."/>
            <person name="Chen A."/>
            <person name="Krypides N."/>
            <person name="Mavromatis K."/>
            <person name="Markowitz V."/>
            <person name="Szeto E."/>
            <person name="Ivanova N."/>
            <person name="Mikhailova N."/>
            <person name="Ovchinnikova G."/>
            <person name="Pagani I."/>
            <person name="Pati A."/>
            <person name="Goodwin L."/>
            <person name="Peters L."/>
            <person name="Pitluck S."/>
            <person name="Woyke T."/>
            <person name="Kerfeld C."/>
        </authorList>
    </citation>
    <scope>NUCLEOTIDE SEQUENCE [LARGE SCALE GENOMIC DNA]</scope>
    <source>
        <strain evidence="7 8">PCC 6304</strain>
    </source>
</reference>
<dbReference type="STRING" id="56110.Oscil6304_2410"/>
<feature type="domain" description="PAS" evidence="5">
    <location>
        <begin position="65"/>
        <end position="135"/>
    </location>
</feature>
<evidence type="ECO:0000259" key="6">
    <source>
        <dbReference type="PROSITE" id="PS51063"/>
    </source>
</evidence>
<dbReference type="InterPro" id="IPR000014">
    <property type="entry name" value="PAS"/>
</dbReference>
<dbReference type="CDD" id="cd00092">
    <property type="entry name" value="HTH_CRP"/>
    <property type="match status" value="1"/>
</dbReference>
<dbReference type="InterPro" id="IPR035965">
    <property type="entry name" value="PAS-like_dom_sf"/>
</dbReference>
<dbReference type="CDD" id="cd00130">
    <property type="entry name" value="PAS"/>
    <property type="match status" value="1"/>
</dbReference>
<accession>K9TI01</accession>
<dbReference type="Gene3D" id="3.30.450.20">
    <property type="entry name" value="PAS domain"/>
    <property type="match status" value="1"/>
</dbReference>
<dbReference type="InterPro" id="IPR018490">
    <property type="entry name" value="cNMP-bd_dom_sf"/>
</dbReference>
<dbReference type="NCBIfam" id="TIGR00229">
    <property type="entry name" value="sensory_box"/>
    <property type="match status" value="1"/>
</dbReference>
<gene>
    <name evidence="7" type="ORF">Oscil6304_2410</name>
</gene>
<dbReference type="Gene3D" id="2.60.120.10">
    <property type="entry name" value="Jelly Rolls"/>
    <property type="match status" value="1"/>
</dbReference>
<dbReference type="KEGG" id="oac:Oscil6304_2410"/>
<dbReference type="RefSeq" id="WP_015148675.1">
    <property type="nucleotide sequence ID" value="NC_019693.1"/>
</dbReference>
<dbReference type="InterPro" id="IPR013767">
    <property type="entry name" value="PAS_fold"/>
</dbReference>
<dbReference type="HOGENOM" id="CLU_692337_0_0_3"/>
<dbReference type="InterPro" id="IPR036390">
    <property type="entry name" value="WH_DNA-bd_sf"/>
</dbReference>
<dbReference type="Pfam" id="PF00989">
    <property type="entry name" value="PAS"/>
    <property type="match status" value="1"/>
</dbReference>
<dbReference type="Pfam" id="PF13545">
    <property type="entry name" value="HTH_Crp_2"/>
    <property type="match status" value="1"/>
</dbReference>
<feature type="coiled-coil region" evidence="4">
    <location>
        <begin position="41"/>
        <end position="75"/>
    </location>
</feature>
<dbReference type="SUPFAM" id="SSF46785">
    <property type="entry name" value="Winged helix' DNA-binding domain"/>
    <property type="match status" value="1"/>
</dbReference>
<evidence type="ECO:0000313" key="8">
    <source>
        <dbReference type="Proteomes" id="UP000010367"/>
    </source>
</evidence>
<dbReference type="InterPro" id="IPR012318">
    <property type="entry name" value="HTH_CRP"/>
</dbReference>
<dbReference type="PROSITE" id="PS50112">
    <property type="entry name" value="PAS"/>
    <property type="match status" value="1"/>
</dbReference>
<name>K9TI01_9CYAN</name>
<evidence type="ECO:0000256" key="1">
    <source>
        <dbReference type="ARBA" id="ARBA00023015"/>
    </source>
</evidence>
<keyword evidence="8" id="KW-1185">Reference proteome</keyword>
<dbReference type="InParanoid" id="K9TI01"/>
<dbReference type="SUPFAM" id="SSF55785">
    <property type="entry name" value="PYP-like sensor domain (PAS domain)"/>
    <property type="match status" value="1"/>
</dbReference>
<dbReference type="SMART" id="SM00091">
    <property type="entry name" value="PAS"/>
    <property type="match status" value="1"/>
</dbReference>
<sequence length="383" mass="43471">MAMNQRIESLYHRSSEPSALQPNGELLPIAFKELGTASEELLVALEQLAEQQQQLVESQNQLEAERSRYQSLFEQAPHAYIALDSDGTITSVNRAATRLFDCTHRLLLHKPITILVPIEARREFREELKRRQQVEDDQDWPVRLYSPHREPFEAALTLSVERDAWGNIISTCLCIRDISEHQRAQAQKKKHTEDLFCDRPRHTFSKGENIPLQPDALWLICKGWVKLSTLTENNGEVMMGIAGKGIPFCRTLTALPIYQVKALSQTVELITIPHMEMAHSPHLAQLIAEGVTQRLQQSELLLCVCGRRRASDRLLALLQVLKTIIGEPVATGTRLSLRLTHQELAEASCTTRVTVTRLLSEFQHQGKITIDNTNHITLPEEYS</sequence>
<keyword evidence="3" id="KW-0804">Transcription</keyword>
<protein>
    <submittedName>
        <fullName evidence="7">PAS domain S-box</fullName>
    </submittedName>
</protein>
<dbReference type="GO" id="GO:0003677">
    <property type="term" value="F:DNA binding"/>
    <property type="evidence" value="ECO:0007669"/>
    <property type="project" value="UniProtKB-KW"/>
</dbReference>
<dbReference type="Proteomes" id="UP000010367">
    <property type="component" value="Chromosome"/>
</dbReference>
<keyword evidence="4" id="KW-0175">Coiled coil</keyword>
<organism evidence="7 8">
    <name type="scientific">Oscillatoria acuminata PCC 6304</name>
    <dbReference type="NCBI Taxonomy" id="56110"/>
    <lineage>
        <taxon>Bacteria</taxon>
        <taxon>Bacillati</taxon>
        <taxon>Cyanobacteriota</taxon>
        <taxon>Cyanophyceae</taxon>
        <taxon>Oscillatoriophycideae</taxon>
        <taxon>Oscillatoriales</taxon>
        <taxon>Oscillatoriaceae</taxon>
        <taxon>Oscillatoria</taxon>
    </lineage>
</organism>
<evidence type="ECO:0000256" key="2">
    <source>
        <dbReference type="ARBA" id="ARBA00023125"/>
    </source>
</evidence>